<dbReference type="EC" id="2.1.1.176" evidence="4"/>
<dbReference type="GO" id="GO:0003723">
    <property type="term" value="F:RNA binding"/>
    <property type="evidence" value="ECO:0007669"/>
    <property type="project" value="UniProtKB-UniRule"/>
</dbReference>
<evidence type="ECO:0000256" key="4">
    <source>
        <dbReference type="ARBA" id="ARBA00012140"/>
    </source>
</evidence>
<dbReference type="AlphaFoldDB" id="A0A2U2D369"/>
<evidence type="ECO:0000256" key="8">
    <source>
        <dbReference type="ARBA" id="ARBA00022679"/>
    </source>
</evidence>
<dbReference type="InterPro" id="IPR006027">
    <property type="entry name" value="NusB_RsmB_TIM44"/>
</dbReference>
<comment type="caution">
    <text evidence="16">The sequence shown here is derived from an EMBL/GenBank/DDBJ whole genome shotgun (WGS) entry which is preliminary data.</text>
</comment>
<dbReference type="PROSITE" id="PS51686">
    <property type="entry name" value="SAM_MT_RSMB_NOP"/>
    <property type="match status" value="1"/>
</dbReference>
<gene>
    <name evidence="16" type="ORF">C9I49_22300</name>
</gene>
<dbReference type="PRINTS" id="PR02008">
    <property type="entry name" value="RCMTFAMILY"/>
</dbReference>
<dbReference type="GO" id="GO:0009383">
    <property type="term" value="F:rRNA (cytosine-C5-)-methyltransferase activity"/>
    <property type="evidence" value="ECO:0007669"/>
    <property type="project" value="TreeGrafter"/>
</dbReference>
<dbReference type="InterPro" id="IPR018314">
    <property type="entry name" value="RsmB/NOL1/NOP2-like_CS"/>
</dbReference>
<reference evidence="16 17" key="1">
    <citation type="submission" date="2018-05" db="EMBL/GenBank/DDBJ databases">
        <title>Genome sequences of two Antarctic strains of Pseudomonas prosekii: insights into adaptation to extreme conditions.</title>
        <authorList>
            <person name="Snopkova K."/>
            <person name="Dufkova K."/>
            <person name="Cejkova D."/>
            <person name="Sedlacek I."/>
            <person name="Smajs D."/>
        </authorList>
    </citation>
    <scope>NUCLEOTIDE SEQUENCE [LARGE SCALE GENOMIC DNA]</scope>
    <source>
        <strain evidence="16 17">P2673</strain>
    </source>
</reference>
<evidence type="ECO:0000256" key="6">
    <source>
        <dbReference type="ARBA" id="ARBA00022552"/>
    </source>
</evidence>
<accession>A0A2U2D369</accession>
<dbReference type="InterPro" id="IPR049560">
    <property type="entry name" value="MeTrfase_RsmB-F_NOP2_cat"/>
</dbReference>
<dbReference type="InterPro" id="IPR023267">
    <property type="entry name" value="RCMT"/>
</dbReference>
<comment type="similarity">
    <text evidence="3 14">Belongs to the class I-like SAM-binding methyltransferase superfamily. RsmB/NOP family.</text>
</comment>
<dbReference type="CDD" id="cd02440">
    <property type="entry name" value="AdoMet_MTases"/>
    <property type="match status" value="1"/>
</dbReference>
<keyword evidence="7 14" id="KW-0489">Methyltransferase</keyword>
<evidence type="ECO:0000256" key="2">
    <source>
        <dbReference type="ARBA" id="ARBA00004496"/>
    </source>
</evidence>
<feature type="binding site" evidence="14">
    <location>
        <position position="320"/>
    </location>
    <ligand>
        <name>S-adenosyl-L-methionine</name>
        <dbReference type="ChEBI" id="CHEBI:59789"/>
    </ligand>
</feature>
<dbReference type="Gene3D" id="1.10.940.10">
    <property type="entry name" value="NusB-like"/>
    <property type="match status" value="1"/>
</dbReference>
<dbReference type="FunFam" id="3.40.50.150:FF:000022">
    <property type="entry name" value="Ribosomal RNA small subunit methyltransferase B"/>
    <property type="match status" value="1"/>
</dbReference>
<dbReference type="Pfam" id="PF01189">
    <property type="entry name" value="Methyltr_RsmB-F"/>
    <property type="match status" value="1"/>
</dbReference>
<dbReference type="GO" id="GO:0005829">
    <property type="term" value="C:cytosol"/>
    <property type="evidence" value="ECO:0007669"/>
    <property type="project" value="TreeGrafter"/>
</dbReference>
<feature type="domain" description="SAM-dependent MTase RsmB/NOP-type" evidence="15">
    <location>
        <begin position="161"/>
        <end position="431"/>
    </location>
</feature>
<dbReference type="GO" id="GO:0006355">
    <property type="term" value="P:regulation of DNA-templated transcription"/>
    <property type="evidence" value="ECO:0007669"/>
    <property type="project" value="InterPro"/>
</dbReference>
<keyword evidence="5" id="KW-0963">Cytoplasm</keyword>
<dbReference type="GO" id="GO:0070475">
    <property type="term" value="P:rRNA base methylation"/>
    <property type="evidence" value="ECO:0007669"/>
    <property type="project" value="TreeGrafter"/>
</dbReference>
<dbReference type="SUPFAM" id="SSF53335">
    <property type="entry name" value="S-adenosyl-L-methionine-dependent methyltransferases"/>
    <property type="match status" value="1"/>
</dbReference>
<dbReference type="OrthoDB" id="9810297at2"/>
<feature type="active site" description="Nucleophile" evidence="14">
    <location>
        <position position="373"/>
    </location>
</feature>
<dbReference type="InterPro" id="IPR035926">
    <property type="entry name" value="NusB-like_sf"/>
</dbReference>
<evidence type="ECO:0000313" key="16">
    <source>
        <dbReference type="EMBL" id="PWE41132.1"/>
    </source>
</evidence>
<keyword evidence="8 14" id="KW-0808">Transferase</keyword>
<dbReference type="PANTHER" id="PTHR22807:SF61">
    <property type="entry name" value="NOL1_NOP2_SUN FAMILY PROTEIN _ ANTITERMINATION NUSB DOMAIN-CONTAINING PROTEIN"/>
    <property type="match status" value="1"/>
</dbReference>
<dbReference type="Pfam" id="PF01029">
    <property type="entry name" value="NusB"/>
    <property type="match status" value="1"/>
</dbReference>
<feature type="binding site" evidence="14">
    <location>
        <position position="301"/>
    </location>
    <ligand>
        <name>S-adenosyl-L-methionine</name>
        <dbReference type="ChEBI" id="CHEBI:59789"/>
    </ligand>
</feature>
<evidence type="ECO:0000256" key="13">
    <source>
        <dbReference type="ARBA" id="ARBA00047283"/>
    </source>
</evidence>
<feature type="binding site" evidence="14">
    <location>
        <begin position="251"/>
        <end position="257"/>
    </location>
    <ligand>
        <name>S-adenosyl-L-methionine</name>
        <dbReference type="ChEBI" id="CHEBI:59789"/>
    </ligand>
</feature>
<evidence type="ECO:0000256" key="1">
    <source>
        <dbReference type="ARBA" id="ARBA00002724"/>
    </source>
</evidence>
<evidence type="ECO:0000256" key="12">
    <source>
        <dbReference type="ARBA" id="ARBA00031088"/>
    </source>
</evidence>
<dbReference type="InterPro" id="IPR054728">
    <property type="entry name" value="RsmB-like_ferredoxin"/>
</dbReference>
<keyword evidence="10 14" id="KW-0694">RNA-binding</keyword>
<dbReference type="Pfam" id="PF22458">
    <property type="entry name" value="RsmF-B_ferredox"/>
    <property type="match status" value="1"/>
</dbReference>
<name>A0A2U2D369_9PSED</name>
<dbReference type="Gene3D" id="3.30.70.1170">
    <property type="entry name" value="Sun protein, domain 3"/>
    <property type="match status" value="1"/>
</dbReference>
<dbReference type="PANTHER" id="PTHR22807">
    <property type="entry name" value="NOP2 YEAST -RELATED NOL1/NOP2/FMU SUN DOMAIN-CONTAINING"/>
    <property type="match status" value="1"/>
</dbReference>
<dbReference type="NCBIfam" id="NF008149">
    <property type="entry name" value="PRK10901.1"/>
    <property type="match status" value="1"/>
</dbReference>
<protein>
    <recommendedName>
        <fullName evidence="4">16S rRNA (cytosine(967)-C(5))-methyltransferase</fullName>
        <ecNumber evidence="4">2.1.1.176</ecNumber>
    </recommendedName>
    <alternativeName>
        <fullName evidence="11">16S rRNA m5C967 methyltransferase</fullName>
    </alternativeName>
    <alternativeName>
        <fullName evidence="12">rRNA (cytosine-C(5)-)-methyltransferase RsmB</fullName>
    </alternativeName>
</protein>
<keyword evidence="6" id="KW-0698">rRNA processing</keyword>
<dbReference type="SUPFAM" id="SSF48013">
    <property type="entry name" value="NusB-like"/>
    <property type="match status" value="1"/>
</dbReference>
<feature type="binding site" evidence="14">
    <location>
        <position position="275"/>
    </location>
    <ligand>
        <name>S-adenosyl-L-methionine</name>
        <dbReference type="ChEBI" id="CHEBI:59789"/>
    </ligand>
</feature>
<evidence type="ECO:0000256" key="14">
    <source>
        <dbReference type="PROSITE-ProRule" id="PRU01023"/>
    </source>
</evidence>
<dbReference type="Gene3D" id="1.10.287.730">
    <property type="entry name" value="Helix hairpin bin"/>
    <property type="match status" value="1"/>
</dbReference>
<evidence type="ECO:0000256" key="11">
    <source>
        <dbReference type="ARBA" id="ARBA00030399"/>
    </source>
</evidence>
<dbReference type="PROSITE" id="PS01153">
    <property type="entry name" value="NOL1_NOP2_SUN"/>
    <property type="match status" value="1"/>
</dbReference>
<evidence type="ECO:0000313" key="17">
    <source>
        <dbReference type="Proteomes" id="UP000245056"/>
    </source>
</evidence>
<sequence>MNPRLAAAKALAAVLNGKASLNSSLPTQMDKVEDRDRGFTQDLAFGTARWQPRLSALAAKLLQKPFKATDADVEALLLVGLYQLLYTRVPAHAAIGETVGCADKLKKPWAKALLNAVLRRAQRESEALLAELEHDPVVRTAHPRWLQKSLKAFWPEQWEAICAANNAHPPMILRVNRRHQSRDAYLVLLSEAGIAANPCVYSRDGIILDAAADVRSLPGFAEGWISVQDEAAQLAADLLDLAPGQRVLDACCAPGGKTCHILEAEPALAGVVAVDLEAKRLVRVRENLARLGLSAELIAADGRDTATWWDGKPFQRILLDAPCSATGVIRRHPDIKLTRQPDDIAALAVLQGELLDAMWLTLEVGGILLYATCSTLPTENTEVIAAFLARTPGARELDLATTAGLKQTHGRQLLAQQGGHDGFYYAKLIKIAAARG</sequence>
<dbReference type="InterPro" id="IPR001678">
    <property type="entry name" value="MeTrfase_RsmB-F_NOP2_dom"/>
</dbReference>
<evidence type="ECO:0000259" key="15">
    <source>
        <dbReference type="PROSITE" id="PS51686"/>
    </source>
</evidence>
<dbReference type="NCBIfam" id="TIGR00563">
    <property type="entry name" value="rsmB"/>
    <property type="match status" value="1"/>
</dbReference>
<evidence type="ECO:0000256" key="5">
    <source>
        <dbReference type="ARBA" id="ARBA00022490"/>
    </source>
</evidence>
<evidence type="ECO:0000256" key="7">
    <source>
        <dbReference type="ARBA" id="ARBA00022603"/>
    </source>
</evidence>
<dbReference type="EMBL" id="QFAW01000037">
    <property type="protein sequence ID" value="PWE41132.1"/>
    <property type="molecule type" value="Genomic_DNA"/>
</dbReference>
<dbReference type="Proteomes" id="UP000245056">
    <property type="component" value="Unassembled WGS sequence"/>
</dbReference>
<proteinExistence type="inferred from homology"/>
<evidence type="ECO:0000256" key="9">
    <source>
        <dbReference type="ARBA" id="ARBA00022691"/>
    </source>
</evidence>
<dbReference type="RefSeq" id="WP_109521962.1">
    <property type="nucleotide sequence ID" value="NZ_QFAW01000037.1"/>
</dbReference>
<comment type="function">
    <text evidence="1">Specifically methylates the cytosine at position 967 (m5C967) of 16S rRNA.</text>
</comment>
<comment type="catalytic activity">
    <reaction evidence="13">
        <text>cytidine(967) in 16S rRNA + S-adenosyl-L-methionine = 5-methylcytidine(967) in 16S rRNA + S-adenosyl-L-homocysteine + H(+)</text>
        <dbReference type="Rhea" id="RHEA:42748"/>
        <dbReference type="Rhea" id="RHEA-COMP:10219"/>
        <dbReference type="Rhea" id="RHEA-COMP:10220"/>
        <dbReference type="ChEBI" id="CHEBI:15378"/>
        <dbReference type="ChEBI" id="CHEBI:57856"/>
        <dbReference type="ChEBI" id="CHEBI:59789"/>
        <dbReference type="ChEBI" id="CHEBI:74483"/>
        <dbReference type="ChEBI" id="CHEBI:82748"/>
        <dbReference type="EC" id="2.1.1.176"/>
    </reaction>
</comment>
<dbReference type="FunFam" id="3.30.70.1170:FF:000002">
    <property type="entry name" value="Ribosomal RNA small subunit methyltransferase B"/>
    <property type="match status" value="1"/>
</dbReference>
<comment type="subcellular location">
    <subcellularLocation>
        <location evidence="2">Cytoplasm</location>
    </subcellularLocation>
</comment>
<organism evidence="16 17">
    <name type="scientific">Pseudomonas prosekii</name>
    <dbReference type="NCBI Taxonomy" id="1148509"/>
    <lineage>
        <taxon>Bacteria</taxon>
        <taxon>Pseudomonadati</taxon>
        <taxon>Pseudomonadota</taxon>
        <taxon>Gammaproteobacteria</taxon>
        <taxon>Pseudomonadales</taxon>
        <taxon>Pseudomonadaceae</taxon>
        <taxon>Pseudomonas</taxon>
    </lineage>
</organism>
<dbReference type="InterPro" id="IPR004573">
    <property type="entry name" value="rRNA_ssu_MeTfrase_B"/>
</dbReference>
<dbReference type="InterPro" id="IPR029063">
    <property type="entry name" value="SAM-dependent_MTases_sf"/>
</dbReference>
<dbReference type="Gene3D" id="3.40.50.150">
    <property type="entry name" value="Vaccinia Virus protein VP39"/>
    <property type="match status" value="1"/>
</dbReference>
<evidence type="ECO:0000256" key="10">
    <source>
        <dbReference type="ARBA" id="ARBA00022884"/>
    </source>
</evidence>
<evidence type="ECO:0000256" key="3">
    <source>
        <dbReference type="ARBA" id="ARBA00007494"/>
    </source>
</evidence>
<keyword evidence="9 14" id="KW-0949">S-adenosyl-L-methionine</keyword>